<dbReference type="PANTHER" id="PTHR32305:SF15">
    <property type="entry name" value="PROTEIN RHSA-RELATED"/>
    <property type="match status" value="1"/>
</dbReference>
<reference evidence="2 3" key="1">
    <citation type="submission" date="2020-08" db="EMBL/GenBank/DDBJ databases">
        <title>Genomic Encyclopedia of Type Strains, Phase IV (KMG-IV): sequencing the most valuable type-strain genomes for metagenomic binning, comparative biology and taxonomic classification.</title>
        <authorList>
            <person name="Goeker M."/>
        </authorList>
    </citation>
    <scope>NUCLEOTIDE SEQUENCE [LARGE SCALE GENOMIC DNA]</scope>
    <source>
        <strain evidence="2 3">DSM 105074</strain>
    </source>
</reference>
<keyword evidence="3" id="KW-1185">Reference proteome</keyword>
<gene>
    <name evidence="2" type="ORF">HNQ92_001076</name>
</gene>
<dbReference type="InterPro" id="IPR050708">
    <property type="entry name" value="T6SS_VgrG/RHS"/>
</dbReference>
<feature type="region of interest" description="Disordered" evidence="1">
    <location>
        <begin position="571"/>
        <end position="605"/>
    </location>
</feature>
<name>A0A840TSH2_9BACT</name>
<dbReference type="PANTHER" id="PTHR32305">
    <property type="match status" value="1"/>
</dbReference>
<proteinExistence type="predicted"/>
<organism evidence="2 3">
    <name type="scientific">Rhabdobacter roseus</name>
    <dbReference type="NCBI Taxonomy" id="1655419"/>
    <lineage>
        <taxon>Bacteria</taxon>
        <taxon>Pseudomonadati</taxon>
        <taxon>Bacteroidota</taxon>
        <taxon>Cytophagia</taxon>
        <taxon>Cytophagales</taxon>
        <taxon>Cytophagaceae</taxon>
        <taxon>Rhabdobacter</taxon>
    </lineage>
</organism>
<dbReference type="EMBL" id="JACHGF010000002">
    <property type="protein sequence ID" value="MBB5282950.1"/>
    <property type="molecule type" value="Genomic_DNA"/>
</dbReference>
<dbReference type="Proteomes" id="UP000557307">
    <property type="component" value="Unassembled WGS sequence"/>
</dbReference>
<dbReference type="NCBIfam" id="TIGR03696">
    <property type="entry name" value="Rhs_assc_core"/>
    <property type="match status" value="1"/>
</dbReference>
<dbReference type="Gene3D" id="2.180.10.10">
    <property type="entry name" value="RHS repeat-associated core"/>
    <property type="match status" value="1"/>
</dbReference>
<evidence type="ECO:0000313" key="2">
    <source>
        <dbReference type="EMBL" id="MBB5282950.1"/>
    </source>
</evidence>
<feature type="compositionally biased region" description="Polar residues" evidence="1">
    <location>
        <begin position="571"/>
        <end position="581"/>
    </location>
</feature>
<evidence type="ECO:0000256" key="1">
    <source>
        <dbReference type="SAM" id="MobiDB-lite"/>
    </source>
</evidence>
<dbReference type="AlphaFoldDB" id="A0A840TSH2"/>
<protein>
    <submittedName>
        <fullName evidence="2">RHS repeat-associated protein</fullName>
    </submittedName>
</protein>
<sequence>MNDPAQLAAGKDFFGMSLNYDAVGNISGWQYRSAQRTGSYADAFSVTAKELYQYSFTYDNLYRLKTAGLTKAGAPVYALGGTDNGAMDYDANGNIVSLRRSFQGSVVDELSYVYAAGSNRLASVADGGTNPSTPNEFFGSNASYGYDANGNLISDSGKGISNIAYNYLNLPQAVTKGSQTIGYTYDAGGQKLKADFGSGKVYDYIAGLVYVNDSLEFIPTAEGRILPPGRAVNPPLNDEAGVPAGVANTFYRYEYQLRDHLGNLRIACRCGERENAVTPSQAYAPIVVQENHYDPWGLSLPLNAQTEWVAGSPADRFTYNGKEKQGELGWHDYGARMYDAQIGRWGVVDPLAEKREWLSPYNYVQNNPILRVDPDGAFDFVQRGDGSIYWDKNANSQATTKQGETYLGTSLNFTFNSYINNTFDGPQPPWDVTGDKLTSTIIVTGNEAADGSLTSVDIKSSYSIGETGGIAMFKGRDYFPGLGGDQNKAIDIKGMKGGTVTFEQHASVPGIEAAGLSLLGYDVVNVAQKATFNLSGNKLSVTASTDVFPSATLSVNGKQLFQYNQPSFKATHGRGSSYTDNGTGGAVTNDIQRRPTPSFHTRYKK</sequence>
<dbReference type="InterPro" id="IPR022385">
    <property type="entry name" value="Rhs_assc_core"/>
</dbReference>
<evidence type="ECO:0000313" key="3">
    <source>
        <dbReference type="Proteomes" id="UP000557307"/>
    </source>
</evidence>
<accession>A0A840TSH2</accession>
<dbReference type="RefSeq" id="WP_184171933.1">
    <property type="nucleotide sequence ID" value="NZ_JACHGF010000002.1"/>
</dbReference>
<comment type="caution">
    <text evidence="2">The sequence shown here is derived from an EMBL/GenBank/DDBJ whole genome shotgun (WGS) entry which is preliminary data.</text>
</comment>